<keyword evidence="1" id="KW-0694">RNA-binding</keyword>
<feature type="domain" description="Integrase catalytic" evidence="2">
    <location>
        <begin position="1"/>
        <end position="164"/>
    </location>
</feature>
<dbReference type="InterPro" id="IPR001584">
    <property type="entry name" value="Integrase_cat-core"/>
</dbReference>
<dbReference type="AlphaFoldDB" id="A0A9Q3DCH3"/>
<dbReference type="Gene3D" id="3.30.420.10">
    <property type="entry name" value="Ribonuclease H-like superfamily/Ribonuclease H"/>
    <property type="match status" value="1"/>
</dbReference>
<gene>
    <name evidence="3" type="ORF">O181_040554</name>
</gene>
<dbReference type="InterPro" id="IPR012337">
    <property type="entry name" value="RNaseH-like_sf"/>
</dbReference>
<evidence type="ECO:0000259" key="2">
    <source>
        <dbReference type="PROSITE" id="PS50994"/>
    </source>
</evidence>
<organism evidence="3 4">
    <name type="scientific">Austropuccinia psidii MF-1</name>
    <dbReference type="NCBI Taxonomy" id="1389203"/>
    <lineage>
        <taxon>Eukaryota</taxon>
        <taxon>Fungi</taxon>
        <taxon>Dikarya</taxon>
        <taxon>Basidiomycota</taxon>
        <taxon>Pucciniomycotina</taxon>
        <taxon>Pucciniomycetes</taxon>
        <taxon>Pucciniales</taxon>
        <taxon>Sphaerophragmiaceae</taxon>
        <taxon>Austropuccinia</taxon>
    </lineage>
</organism>
<dbReference type="GO" id="GO:0015074">
    <property type="term" value="P:DNA integration"/>
    <property type="evidence" value="ECO:0007669"/>
    <property type="project" value="InterPro"/>
</dbReference>
<evidence type="ECO:0000313" key="3">
    <source>
        <dbReference type="EMBL" id="MBW0500839.1"/>
    </source>
</evidence>
<dbReference type="PANTHER" id="PTHR37984">
    <property type="entry name" value="PROTEIN CBG26694"/>
    <property type="match status" value="1"/>
</dbReference>
<dbReference type="Pfam" id="PF24626">
    <property type="entry name" value="SH3_Tf2-1"/>
    <property type="match status" value="1"/>
</dbReference>
<reference evidence="3" key="1">
    <citation type="submission" date="2021-03" db="EMBL/GenBank/DDBJ databases">
        <title>Draft genome sequence of rust myrtle Austropuccinia psidii MF-1, a brazilian biotype.</title>
        <authorList>
            <person name="Quecine M.C."/>
            <person name="Pachon D.M.R."/>
            <person name="Bonatelli M.L."/>
            <person name="Correr F.H."/>
            <person name="Franceschini L.M."/>
            <person name="Leite T.F."/>
            <person name="Margarido G.R.A."/>
            <person name="Almeida C.A."/>
            <person name="Ferrarezi J.A."/>
            <person name="Labate C.A."/>
        </authorList>
    </citation>
    <scope>NUCLEOTIDE SEQUENCE</scope>
    <source>
        <strain evidence="3">MF-1</strain>
    </source>
</reference>
<evidence type="ECO:0000313" key="4">
    <source>
        <dbReference type="Proteomes" id="UP000765509"/>
    </source>
</evidence>
<dbReference type="SUPFAM" id="SSF53098">
    <property type="entry name" value="Ribonuclease H-like"/>
    <property type="match status" value="1"/>
</dbReference>
<proteinExistence type="predicted"/>
<dbReference type="PROSITE" id="PS50994">
    <property type="entry name" value="INTEGRASE"/>
    <property type="match status" value="1"/>
</dbReference>
<dbReference type="InterPro" id="IPR056924">
    <property type="entry name" value="SH3_Tf2-1"/>
</dbReference>
<name>A0A9Q3DCH3_9BASI</name>
<evidence type="ECO:0000256" key="1">
    <source>
        <dbReference type="ARBA" id="ARBA00022884"/>
    </source>
</evidence>
<dbReference type="OrthoDB" id="2595244at2759"/>
<dbReference type="InterPro" id="IPR036397">
    <property type="entry name" value="RNaseH_sf"/>
</dbReference>
<accession>A0A9Q3DCH3</accession>
<dbReference type="GO" id="GO:0003723">
    <property type="term" value="F:RNA binding"/>
    <property type="evidence" value="ECO:0007669"/>
    <property type="project" value="UniProtKB-KW"/>
</dbReference>
<dbReference type="PANTHER" id="PTHR37984:SF5">
    <property type="entry name" value="PROTEIN NYNRIN-LIKE"/>
    <property type="match status" value="1"/>
</dbReference>
<dbReference type="GO" id="GO:0005634">
    <property type="term" value="C:nucleus"/>
    <property type="evidence" value="ECO:0007669"/>
    <property type="project" value="UniProtKB-ARBA"/>
</dbReference>
<comment type="caution">
    <text evidence="3">The sequence shown here is derived from an EMBL/GenBank/DDBJ whole genome shotgun (WGS) entry which is preliminary data.</text>
</comment>
<sequence length="282" mass="32265">MDWVTGLPPGGDRSYNACLVIVDRFSKNLIFLPFHKDDKAMVTALPIWNIIVSWTGIFTNIISDRDLKLTSELWTNLHQFFGTKLSFSTAYHPQTDGLSERMIQTSKDMVGGFSLELAYKTSIHTSTNKTPAILEKGWNPKLPHDSLRNYFLGIHPTASSFKGILDKPRKHKIRCIEDSFSYSKDKWDKYHTPPDFKVGYLVFVSTNNFHNIKGLKRLKDTFVGPFFINALHGENAIEVELSEELSNKHPKFSVSLVKPYKSSDAENFSWRNKLSQHIPPIE</sequence>
<dbReference type="Proteomes" id="UP000765509">
    <property type="component" value="Unassembled WGS sequence"/>
</dbReference>
<dbReference type="InterPro" id="IPR050951">
    <property type="entry name" value="Retrovirus_Pol_polyprotein"/>
</dbReference>
<protein>
    <recommendedName>
        <fullName evidence="2">Integrase catalytic domain-containing protein</fullName>
    </recommendedName>
</protein>
<keyword evidence="4" id="KW-1185">Reference proteome</keyword>
<dbReference type="EMBL" id="AVOT02016020">
    <property type="protein sequence ID" value="MBW0500839.1"/>
    <property type="molecule type" value="Genomic_DNA"/>
</dbReference>